<evidence type="ECO:0000256" key="1">
    <source>
        <dbReference type="ARBA" id="ARBA00002523"/>
    </source>
</evidence>
<keyword evidence="7" id="KW-0449">Lipoprotein</keyword>
<accession>A0A1V0G091</accession>
<comment type="subcellular location">
    <subcellularLocation>
        <location evidence="2">Cell membrane</location>
        <topology evidence="2">Lipid-anchor</topology>
        <topology evidence="2">GPI-anchor</topology>
    </subcellularLocation>
</comment>
<organism evidence="13">
    <name type="scientific">Trypanosoma brucei</name>
    <dbReference type="NCBI Taxonomy" id="5691"/>
    <lineage>
        <taxon>Eukaryota</taxon>
        <taxon>Discoba</taxon>
        <taxon>Euglenozoa</taxon>
        <taxon>Kinetoplastea</taxon>
        <taxon>Metakinetoplastina</taxon>
        <taxon>Trypanosomatida</taxon>
        <taxon>Trypanosomatidae</taxon>
        <taxon>Trypanosoma</taxon>
    </lineage>
</organism>
<dbReference type="Gene3D" id="3.30.1680.30">
    <property type="match status" value="1"/>
</dbReference>
<dbReference type="GO" id="GO:0098552">
    <property type="term" value="C:side of membrane"/>
    <property type="evidence" value="ECO:0007669"/>
    <property type="project" value="UniProtKB-KW"/>
</dbReference>
<dbReference type="GO" id="GO:0005886">
    <property type="term" value="C:plasma membrane"/>
    <property type="evidence" value="ECO:0007669"/>
    <property type="project" value="UniProtKB-SubCell"/>
</dbReference>
<evidence type="ECO:0000256" key="8">
    <source>
        <dbReference type="SAM" id="Coils"/>
    </source>
</evidence>
<feature type="chain" id="PRO_5012685479" evidence="10">
    <location>
        <begin position="18"/>
        <end position="519"/>
    </location>
</feature>
<reference evidence="13" key="1">
    <citation type="submission" date="2016-12" db="EMBL/GenBank/DDBJ databases">
        <title>Trypanosoma brucei Minichromosomal Variant Surface Glycoprotein (VSG) Repertoire.</title>
        <authorList>
            <person name="Cross G.A."/>
            <person name="Mugnier M.R."/>
        </authorList>
    </citation>
    <scope>NUCLEOTIDE SEQUENCE</scope>
    <source>
        <strain evidence="13">Tb927.100.18</strain>
    </source>
</reference>
<feature type="domain" description="Trypanosome variant surface glycoprotein A-type N-terminal" evidence="11">
    <location>
        <begin position="14"/>
        <end position="371"/>
    </location>
</feature>
<keyword evidence="4" id="KW-0336">GPI-anchor</keyword>
<protein>
    <submittedName>
        <fullName evidence="13">Variant surface glycoprotein</fullName>
    </submittedName>
</protein>
<keyword evidence="8" id="KW-0175">Coiled coil</keyword>
<keyword evidence="5" id="KW-0472">Membrane</keyword>
<dbReference type="EMBL" id="KY404796">
    <property type="protein sequence ID" value="ARB51404.1"/>
    <property type="molecule type" value="Genomic_DNA"/>
</dbReference>
<dbReference type="VEuPathDB" id="TriTrypDB:Tb427_000101700"/>
<keyword evidence="10" id="KW-0732">Signal</keyword>
<evidence type="ECO:0000256" key="2">
    <source>
        <dbReference type="ARBA" id="ARBA00004609"/>
    </source>
</evidence>
<feature type="compositionally biased region" description="Basic and acidic residues" evidence="9">
    <location>
        <begin position="469"/>
        <end position="482"/>
    </location>
</feature>
<feature type="coiled-coil region" evidence="8">
    <location>
        <begin position="371"/>
        <end position="398"/>
    </location>
</feature>
<evidence type="ECO:0000256" key="7">
    <source>
        <dbReference type="ARBA" id="ARBA00023288"/>
    </source>
</evidence>
<evidence type="ECO:0000259" key="12">
    <source>
        <dbReference type="Pfam" id="PF10659"/>
    </source>
</evidence>
<name>A0A1V0G091_9TRYP</name>
<feature type="signal peptide" evidence="10">
    <location>
        <begin position="1"/>
        <end position="17"/>
    </location>
</feature>
<dbReference type="Gene3D" id="1.10.470.10">
    <property type="entry name" value="Variant Surface Glycoprotein, subunit A, domain 2"/>
    <property type="match status" value="1"/>
</dbReference>
<evidence type="ECO:0000256" key="4">
    <source>
        <dbReference type="ARBA" id="ARBA00022622"/>
    </source>
</evidence>
<dbReference type="AlphaFoldDB" id="A0A1V0G091"/>
<keyword evidence="6" id="KW-0325">Glycoprotein</keyword>
<dbReference type="GO" id="GO:0042783">
    <property type="term" value="P:symbiont-mediated evasion of host immune response"/>
    <property type="evidence" value="ECO:0007669"/>
    <property type="project" value="InterPro"/>
</dbReference>
<evidence type="ECO:0000256" key="9">
    <source>
        <dbReference type="SAM" id="MobiDB-lite"/>
    </source>
</evidence>
<evidence type="ECO:0000256" key="5">
    <source>
        <dbReference type="ARBA" id="ARBA00023136"/>
    </source>
</evidence>
<dbReference type="InterPro" id="IPR019609">
    <property type="entry name" value="Variant_surf_glycoprt_trypan_C"/>
</dbReference>
<dbReference type="VEuPathDB" id="TriTrypDB:Tb1125.3.180"/>
<evidence type="ECO:0000259" key="11">
    <source>
        <dbReference type="Pfam" id="PF00913"/>
    </source>
</evidence>
<evidence type="ECO:0000256" key="3">
    <source>
        <dbReference type="ARBA" id="ARBA00022475"/>
    </source>
</evidence>
<comment type="function">
    <text evidence="1">VSG forms a coat on the surface of the parasite. The trypanosome evades the immune response of the host by expressing a series of antigenically distinct VSGs from an estimated 1000 VSG genes.</text>
</comment>
<evidence type="ECO:0000313" key="13">
    <source>
        <dbReference type="EMBL" id="ARB51404.1"/>
    </source>
</evidence>
<sequence>MHFAIFLLSPLYATVMATHEALKETHWGPVCELAGELNKLPGAARAKLKALRSAEQAARVTALQLNVYAAMQKNNKSAAAIGALAAAVGAQAKAARAALDAKTSEFVRATATTSHFAGAVGEAINFLDKIAGTGGTFYCLGNTNAAAAGNSQINAQGCVPTSWQYAEEDTKLKDRTYDATSFPKLKDISGTSAKGGTASKCGLFQFGADQNDPIITASRPTLAAGLMQPTATDTISMATIGDLTTTQRETETSRLKAVHHDTKTIADFTTADYKTEPEKIIEAAITSSKAADMLKQMLKATYSPEHSKQAEALAEEIAKAIYKPDDDKGKSIWNELKAAKPRTVAGDDSKQAGLHTISDEDTLHRLLAYYTQSALDNVAAKELELHKLKNELADQKGKSPEAECNKLESTEKCNEENICSWHKEVKTGEKNCQFNSTKAKEKGVTVTQTQTGGDGTTAPSDRCTRHKDKPNCEKENEGQKPGEKAKCGWIEEKCRDSSFLLNKQFALSMVSAAFVALLF</sequence>
<proteinExistence type="predicted"/>
<feature type="region of interest" description="Disordered" evidence="9">
    <location>
        <begin position="443"/>
        <end position="482"/>
    </location>
</feature>
<evidence type="ECO:0000256" key="6">
    <source>
        <dbReference type="ARBA" id="ARBA00023180"/>
    </source>
</evidence>
<dbReference type="Pfam" id="PF00913">
    <property type="entry name" value="Trypan_glycop"/>
    <property type="match status" value="1"/>
</dbReference>
<dbReference type="InterPro" id="IPR001812">
    <property type="entry name" value="Trypano_VSG_A_N_dom"/>
</dbReference>
<dbReference type="SUPFAM" id="SSF58087">
    <property type="entry name" value="Variant surface glycoprotein (N-terminal domain)"/>
    <property type="match status" value="1"/>
</dbReference>
<keyword evidence="3" id="KW-1003">Cell membrane</keyword>
<evidence type="ECO:0000256" key="10">
    <source>
        <dbReference type="SAM" id="SignalP"/>
    </source>
</evidence>
<dbReference type="Pfam" id="PF10659">
    <property type="entry name" value="Trypan_glycop_C"/>
    <property type="match status" value="1"/>
</dbReference>
<dbReference type="VEuPathDB" id="TriTrypDB:Tb927.5.5510"/>
<feature type="domain" description="Trypanosome variant surface glycoprotein C-terminal" evidence="12">
    <location>
        <begin position="404"/>
        <end position="518"/>
    </location>
</feature>
<dbReference type="Gene3D" id="3.90.150.10">
    <property type="entry name" value="Variant Surface Glycoprotein, subunit A domain 1"/>
    <property type="match status" value="1"/>
</dbReference>